<evidence type="ECO:0000259" key="1">
    <source>
        <dbReference type="PROSITE" id="PS50943"/>
    </source>
</evidence>
<dbReference type="Pfam" id="PF01381">
    <property type="entry name" value="HTH_3"/>
    <property type="match status" value="1"/>
</dbReference>
<feature type="domain" description="HTH cro/C1-type" evidence="1">
    <location>
        <begin position="22"/>
        <end position="81"/>
    </location>
</feature>
<dbReference type="EMBL" id="CABHNT010000046">
    <property type="protein sequence ID" value="VUX36822.1"/>
    <property type="molecule type" value="Genomic_DNA"/>
</dbReference>
<dbReference type="SUPFAM" id="SSF47413">
    <property type="entry name" value="lambda repressor-like DNA-binding domains"/>
    <property type="match status" value="1"/>
</dbReference>
<accession>A0A564VYK5</accession>
<protein>
    <submittedName>
        <fullName evidence="2">Anaerobic benzoate catabolism transcriptional regulator</fullName>
    </submittedName>
</protein>
<name>A0A564VYK5_BIFLI</name>
<dbReference type="CDD" id="cd00093">
    <property type="entry name" value="HTH_XRE"/>
    <property type="match status" value="1"/>
</dbReference>
<dbReference type="Gene3D" id="1.10.260.40">
    <property type="entry name" value="lambda repressor-like DNA-binding domains"/>
    <property type="match status" value="1"/>
</dbReference>
<reference evidence="2 3" key="1">
    <citation type="submission" date="2019-07" db="EMBL/GenBank/DDBJ databases">
        <authorList>
            <person name="Hibberd C M."/>
            <person name="Gehrig L. J."/>
            <person name="Chang H.-W."/>
            <person name="Venkatesh S."/>
        </authorList>
    </citation>
    <scope>NUCLEOTIDE SEQUENCE [LARGE SCALE GENOMIC DNA]</scope>
    <source>
        <strain evidence="2">Bifidobacterium_longum_subsp_infantis_JG_Bg463</strain>
    </source>
</reference>
<dbReference type="PROSITE" id="PS50943">
    <property type="entry name" value="HTH_CROC1"/>
    <property type="match status" value="1"/>
</dbReference>
<dbReference type="SMART" id="SM00530">
    <property type="entry name" value="HTH_XRE"/>
    <property type="match status" value="1"/>
</dbReference>
<dbReference type="RefSeq" id="WP_059280414.1">
    <property type="nucleotide sequence ID" value="NZ_CABHND010000001.1"/>
</dbReference>
<dbReference type="InterPro" id="IPR010982">
    <property type="entry name" value="Lambda_DNA-bd_dom_sf"/>
</dbReference>
<organism evidence="2 3">
    <name type="scientific">Bifidobacterium longum subsp. infantis</name>
    <dbReference type="NCBI Taxonomy" id="1682"/>
    <lineage>
        <taxon>Bacteria</taxon>
        <taxon>Bacillati</taxon>
        <taxon>Actinomycetota</taxon>
        <taxon>Actinomycetes</taxon>
        <taxon>Bifidobacteriales</taxon>
        <taxon>Bifidobacteriaceae</taxon>
        <taxon>Bifidobacterium</taxon>
    </lineage>
</organism>
<evidence type="ECO:0000313" key="2">
    <source>
        <dbReference type="EMBL" id="VUX36822.1"/>
    </source>
</evidence>
<gene>
    <name evidence="2" type="ORF">BLJG463_02022</name>
</gene>
<dbReference type="AlphaFoldDB" id="A0A564VYK5"/>
<dbReference type="Proteomes" id="UP000345266">
    <property type="component" value="Unassembled WGS sequence"/>
</dbReference>
<evidence type="ECO:0000313" key="3">
    <source>
        <dbReference type="Proteomes" id="UP000345266"/>
    </source>
</evidence>
<proteinExistence type="predicted"/>
<sequence length="92" mass="10338">MHERISDELTWRQYAKGLGIRLRRLRDQRGLSQERVASDAGLSTVQYQRLESGGFAGPAPNPTSKTLIAIAQILDVTIDELLPPPWPDLRTK</sequence>
<dbReference type="GO" id="GO:0003677">
    <property type="term" value="F:DNA binding"/>
    <property type="evidence" value="ECO:0007669"/>
    <property type="project" value="InterPro"/>
</dbReference>
<dbReference type="InterPro" id="IPR001387">
    <property type="entry name" value="Cro/C1-type_HTH"/>
</dbReference>